<dbReference type="GeneID" id="98296633"/>
<dbReference type="InterPro" id="IPR045798">
    <property type="entry name" value="TrbL_Firmicutes"/>
</dbReference>
<name>A0A261G105_9BIFI</name>
<dbReference type="EMBL" id="MWXA01000014">
    <property type="protein sequence ID" value="OZG64853.1"/>
    <property type="molecule type" value="Genomic_DNA"/>
</dbReference>
<dbReference type="Proteomes" id="UP000216451">
    <property type="component" value="Unassembled WGS sequence"/>
</dbReference>
<evidence type="ECO:0000256" key="1">
    <source>
        <dbReference type="SAM" id="Phobius"/>
    </source>
</evidence>
<keyword evidence="1" id="KW-1133">Transmembrane helix</keyword>
<gene>
    <name evidence="2" type="ORF">BAQU_1995</name>
</gene>
<dbReference type="Pfam" id="PF19478">
    <property type="entry name" value="TrbL_2"/>
    <property type="match status" value="1"/>
</dbReference>
<feature type="transmembrane region" description="Helical" evidence="1">
    <location>
        <begin position="74"/>
        <end position="93"/>
    </location>
</feature>
<reference evidence="2 3" key="1">
    <citation type="journal article" date="2017" name="BMC Genomics">
        <title>Comparative genomic and phylogenomic analyses of the Bifidobacteriaceae family.</title>
        <authorList>
            <person name="Lugli G.A."/>
            <person name="Milani C."/>
            <person name="Turroni F."/>
            <person name="Duranti S."/>
            <person name="Mancabelli L."/>
            <person name="Mangifesta M."/>
            <person name="Ferrario C."/>
            <person name="Modesto M."/>
            <person name="Mattarelli P."/>
            <person name="Jiri K."/>
            <person name="van Sinderen D."/>
            <person name="Ventura M."/>
        </authorList>
    </citation>
    <scope>NUCLEOTIDE SEQUENCE [LARGE SCALE GENOMIC DNA]</scope>
    <source>
        <strain evidence="2 3">LMG 28769</strain>
    </source>
</reference>
<proteinExistence type="predicted"/>
<keyword evidence="1" id="KW-0812">Transmembrane</keyword>
<feature type="transmembrane region" description="Helical" evidence="1">
    <location>
        <begin position="212"/>
        <end position="233"/>
    </location>
</feature>
<protein>
    <recommendedName>
        <fullName evidence="4">TrbL/VirB6 plasmid conjugal transfer protein</fullName>
    </recommendedName>
</protein>
<feature type="transmembrane region" description="Helical" evidence="1">
    <location>
        <begin position="253"/>
        <end position="275"/>
    </location>
</feature>
<evidence type="ECO:0000313" key="3">
    <source>
        <dbReference type="Proteomes" id="UP000216451"/>
    </source>
</evidence>
<keyword evidence="1" id="KW-0472">Membrane</keyword>
<feature type="transmembrane region" description="Helical" evidence="1">
    <location>
        <begin position="43"/>
        <end position="62"/>
    </location>
</feature>
<evidence type="ECO:0000313" key="2">
    <source>
        <dbReference type="EMBL" id="OZG64853.1"/>
    </source>
</evidence>
<dbReference type="OrthoDB" id="3260785at2"/>
<dbReference type="AlphaFoldDB" id="A0A261G105"/>
<dbReference type="RefSeq" id="WP_094695313.1">
    <property type="nucleotide sequence ID" value="NZ_MWXA01000014.1"/>
</dbReference>
<accession>A0A261G105</accession>
<keyword evidence="3" id="KW-1185">Reference proteome</keyword>
<organism evidence="2 3">
    <name type="scientific">Bifidobacterium aquikefiri</name>
    <dbReference type="NCBI Taxonomy" id="1653207"/>
    <lineage>
        <taxon>Bacteria</taxon>
        <taxon>Bacillati</taxon>
        <taxon>Actinomycetota</taxon>
        <taxon>Actinomycetes</taxon>
        <taxon>Bifidobacteriales</taxon>
        <taxon>Bifidobacteriaceae</taxon>
        <taxon>Bifidobacterium</taxon>
    </lineage>
</organism>
<comment type="caution">
    <text evidence="2">The sequence shown here is derived from an EMBL/GenBank/DDBJ whole genome shotgun (WGS) entry which is preliminary data.</text>
</comment>
<feature type="transmembrane region" description="Helical" evidence="1">
    <location>
        <begin position="142"/>
        <end position="164"/>
    </location>
</feature>
<sequence>MDQWIVAMLNAISTSTADTGNLLKLPSGYNATMYNAMTTFQNVAVKPITALVLSVMLMLMLQQATTRADGDKMLSVRLVASVMIKACLVLAVLRISGALLQGIDQIGVSLAKSGSNIDVGSGSVKGQALGDAMKPSIDSANWGAQAAMLMIVLFPWLIANVVGILPTVMIFWRFIQLDLMTAFSSLPLAFLAHEDTKQIGIGYLKRYATITLQGVMLIAGIKLYQALISGWVTSTVKTSSDPMDFLMNNFGNLFVAPIILALVVIGSNALAKAVIGEG</sequence>
<evidence type="ECO:0008006" key="4">
    <source>
        <dbReference type="Google" id="ProtNLM"/>
    </source>
</evidence>